<sequence>MTRPLTFQTSGCLASNTTPLRIVDATPMFDLSPIYGNVLESARRTFTNGTLRTEIVDGAVFPPTTGVNVALSETFVGTILFWRFHNHIAQKLFEVNPCWTDDEIFVAAREINIACGSQILYYELMATIMGAHNLIADEVLLNSSESYGFRDIYDETEVPRMSMEFPAVLRWMHKLQAGLLNFYDANGVYLNETFPMVNVNSNSAFLKKEGRMAYVTQGCFRQPSGRVNDHAVDSDLLNFGLGRYQRANDILTNDLAKTRHFGMPSYIHYRSYCFGDKISSFNQLKGIISNEGIEALKSKYSCVEDIDLLAGVWMEELMDNAFVPPTFYCIVKEQLLHNVKSDRHWYERADRPNAFSEAELGEIRKITASRMLCDVGDSVTEIQPRAFELPGEGYIICMIIYIQLINIVKSSILI</sequence>
<gene>
    <name evidence="3" type="ORF">O3G_MSEX010552</name>
</gene>
<dbReference type="PANTHER" id="PTHR11475:SF125">
    <property type="entry name" value="GH11385P"/>
    <property type="match status" value="1"/>
</dbReference>
<proteinExistence type="predicted"/>
<evidence type="ECO:0000313" key="4">
    <source>
        <dbReference type="Proteomes" id="UP000791440"/>
    </source>
</evidence>
<evidence type="ECO:0000256" key="2">
    <source>
        <dbReference type="PIRSR" id="PIRSR619791-2"/>
    </source>
</evidence>
<dbReference type="GO" id="GO:0046872">
    <property type="term" value="F:metal ion binding"/>
    <property type="evidence" value="ECO:0007669"/>
    <property type="project" value="UniProtKB-KW"/>
</dbReference>
<dbReference type="GO" id="GO:0004601">
    <property type="term" value="F:peroxidase activity"/>
    <property type="evidence" value="ECO:0007669"/>
    <property type="project" value="UniProtKB-KW"/>
</dbReference>
<dbReference type="InterPro" id="IPR019791">
    <property type="entry name" value="Haem_peroxidase_animal"/>
</dbReference>
<reference evidence="3" key="1">
    <citation type="journal article" date="2016" name="Insect Biochem. Mol. Biol.">
        <title>Multifaceted biological insights from a draft genome sequence of the tobacco hornworm moth, Manduca sexta.</title>
        <authorList>
            <person name="Kanost M.R."/>
            <person name="Arrese E.L."/>
            <person name="Cao X."/>
            <person name="Chen Y.R."/>
            <person name="Chellapilla S."/>
            <person name="Goldsmith M.R."/>
            <person name="Grosse-Wilde E."/>
            <person name="Heckel D.G."/>
            <person name="Herndon N."/>
            <person name="Jiang H."/>
            <person name="Papanicolaou A."/>
            <person name="Qu J."/>
            <person name="Soulages J.L."/>
            <person name="Vogel H."/>
            <person name="Walters J."/>
            <person name="Waterhouse R.M."/>
            <person name="Ahn S.J."/>
            <person name="Almeida F.C."/>
            <person name="An C."/>
            <person name="Aqrawi P."/>
            <person name="Bretschneider A."/>
            <person name="Bryant W.B."/>
            <person name="Bucks S."/>
            <person name="Chao H."/>
            <person name="Chevignon G."/>
            <person name="Christen J.M."/>
            <person name="Clarke D.F."/>
            <person name="Dittmer N.T."/>
            <person name="Ferguson L.C.F."/>
            <person name="Garavelou S."/>
            <person name="Gordon K.H.J."/>
            <person name="Gunaratna R.T."/>
            <person name="Han Y."/>
            <person name="Hauser F."/>
            <person name="He Y."/>
            <person name="Heidel-Fischer H."/>
            <person name="Hirsh A."/>
            <person name="Hu Y."/>
            <person name="Jiang H."/>
            <person name="Kalra D."/>
            <person name="Klinner C."/>
            <person name="Konig C."/>
            <person name="Kovar C."/>
            <person name="Kroll A.R."/>
            <person name="Kuwar S.S."/>
            <person name="Lee S.L."/>
            <person name="Lehman R."/>
            <person name="Li K."/>
            <person name="Li Z."/>
            <person name="Liang H."/>
            <person name="Lovelace S."/>
            <person name="Lu Z."/>
            <person name="Mansfield J.H."/>
            <person name="McCulloch K.J."/>
            <person name="Mathew T."/>
            <person name="Morton B."/>
            <person name="Muzny D.M."/>
            <person name="Neunemann D."/>
            <person name="Ongeri F."/>
            <person name="Pauchet Y."/>
            <person name="Pu L.L."/>
            <person name="Pyrousis I."/>
            <person name="Rao X.J."/>
            <person name="Redding A."/>
            <person name="Roesel C."/>
            <person name="Sanchez-Gracia A."/>
            <person name="Schaack S."/>
            <person name="Shukla A."/>
            <person name="Tetreau G."/>
            <person name="Wang Y."/>
            <person name="Xiong G.H."/>
            <person name="Traut W."/>
            <person name="Walsh T.K."/>
            <person name="Worley K.C."/>
            <person name="Wu D."/>
            <person name="Wu W."/>
            <person name="Wu Y.Q."/>
            <person name="Zhang X."/>
            <person name="Zou Z."/>
            <person name="Zucker H."/>
            <person name="Briscoe A.D."/>
            <person name="Burmester T."/>
            <person name="Clem R.J."/>
            <person name="Feyereisen R."/>
            <person name="Grimmelikhuijzen C.J.P."/>
            <person name="Hamodrakas S.J."/>
            <person name="Hansson B.S."/>
            <person name="Huguet E."/>
            <person name="Jermiin L.S."/>
            <person name="Lan Q."/>
            <person name="Lehman H.K."/>
            <person name="Lorenzen M."/>
            <person name="Merzendorfer H."/>
            <person name="Michalopoulos I."/>
            <person name="Morton D.B."/>
            <person name="Muthukrishnan S."/>
            <person name="Oakeshott J.G."/>
            <person name="Palmer W."/>
            <person name="Park Y."/>
            <person name="Passarelli A.L."/>
            <person name="Rozas J."/>
            <person name="Schwartz L.M."/>
            <person name="Smith W."/>
            <person name="Southgate A."/>
            <person name="Vilcinskas A."/>
            <person name="Vogt R."/>
            <person name="Wang P."/>
            <person name="Werren J."/>
            <person name="Yu X.Q."/>
            <person name="Zhou J.J."/>
            <person name="Brown S.J."/>
            <person name="Scherer S.E."/>
            <person name="Richards S."/>
            <person name="Blissard G.W."/>
        </authorList>
    </citation>
    <scope>NUCLEOTIDE SEQUENCE</scope>
</reference>
<keyword evidence="2" id="KW-0349">Heme</keyword>
<keyword evidence="2" id="KW-0408">Iron</keyword>
<keyword evidence="1" id="KW-0575">Peroxidase</keyword>
<dbReference type="EMBL" id="JH668561">
    <property type="protein sequence ID" value="KAG6457896.1"/>
    <property type="molecule type" value="Genomic_DNA"/>
</dbReference>
<keyword evidence="2" id="KW-0479">Metal-binding</keyword>
<dbReference type="AlphaFoldDB" id="A0A922CSH0"/>
<dbReference type="PANTHER" id="PTHR11475">
    <property type="entry name" value="OXIDASE/PEROXIDASE"/>
    <property type="match status" value="1"/>
</dbReference>
<name>A0A922CSH0_MANSE</name>
<keyword evidence="1" id="KW-0560">Oxidoreductase</keyword>
<organism evidence="3 4">
    <name type="scientific">Manduca sexta</name>
    <name type="common">Tobacco hawkmoth</name>
    <name type="synonym">Tobacco hornworm</name>
    <dbReference type="NCBI Taxonomy" id="7130"/>
    <lineage>
        <taxon>Eukaryota</taxon>
        <taxon>Metazoa</taxon>
        <taxon>Ecdysozoa</taxon>
        <taxon>Arthropoda</taxon>
        <taxon>Hexapoda</taxon>
        <taxon>Insecta</taxon>
        <taxon>Pterygota</taxon>
        <taxon>Neoptera</taxon>
        <taxon>Endopterygota</taxon>
        <taxon>Lepidoptera</taxon>
        <taxon>Glossata</taxon>
        <taxon>Ditrysia</taxon>
        <taxon>Bombycoidea</taxon>
        <taxon>Sphingidae</taxon>
        <taxon>Sphinginae</taxon>
        <taxon>Sphingini</taxon>
        <taxon>Manduca</taxon>
    </lineage>
</organism>
<reference evidence="3" key="2">
    <citation type="submission" date="2020-12" db="EMBL/GenBank/DDBJ databases">
        <authorList>
            <person name="Kanost M."/>
        </authorList>
    </citation>
    <scope>NUCLEOTIDE SEQUENCE</scope>
</reference>
<comment type="caution">
    <text evidence="3">The sequence shown here is derived from an EMBL/GenBank/DDBJ whole genome shotgun (WGS) entry which is preliminary data.</text>
</comment>
<protein>
    <submittedName>
        <fullName evidence="3">Uncharacterized protein</fullName>
    </submittedName>
</protein>
<keyword evidence="4" id="KW-1185">Reference proteome</keyword>
<dbReference type="Proteomes" id="UP000791440">
    <property type="component" value="Unassembled WGS sequence"/>
</dbReference>
<evidence type="ECO:0000313" key="3">
    <source>
        <dbReference type="EMBL" id="KAG6457895.1"/>
    </source>
</evidence>
<evidence type="ECO:0000256" key="1">
    <source>
        <dbReference type="ARBA" id="ARBA00022559"/>
    </source>
</evidence>
<dbReference type="PROSITE" id="PS50292">
    <property type="entry name" value="PEROXIDASE_3"/>
    <property type="match status" value="1"/>
</dbReference>
<dbReference type="Pfam" id="PF03098">
    <property type="entry name" value="An_peroxidase"/>
    <property type="match status" value="1"/>
</dbReference>
<accession>A0A922CSH0</accession>
<feature type="binding site" description="axial binding residue" evidence="2">
    <location>
        <position position="173"/>
    </location>
    <ligand>
        <name>heme b</name>
        <dbReference type="ChEBI" id="CHEBI:60344"/>
    </ligand>
    <ligandPart>
        <name>Fe</name>
        <dbReference type="ChEBI" id="CHEBI:18248"/>
    </ligandPart>
</feature>
<dbReference type="EMBL" id="JH668561">
    <property type="protein sequence ID" value="KAG6457895.1"/>
    <property type="molecule type" value="Genomic_DNA"/>
</dbReference>